<dbReference type="CDD" id="cd09631">
    <property type="entry name" value="DOMON_DOH"/>
    <property type="match status" value="1"/>
</dbReference>
<dbReference type="SMART" id="SM00665">
    <property type="entry name" value="B561"/>
    <property type="match status" value="1"/>
</dbReference>
<feature type="chain" id="PRO_5041907922" description="Cytochrome b561 domain-containing protein" evidence="9">
    <location>
        <begin position="23"/>
        <end position="408"/>
    </location>
</feature>
<dbReference type="Pfam" id="PF03188">
    <property type="entry name" value="Cytochrom_B561"/>
    <property type="match status" value="1"/>
</dbReference>
<evidence type="ECO:0000256" key="4">
    <source>
        <dbReference type="ARBA" id="ARBA00022729"/>
    </source>
</evidence>
<dbReference type="Gene3D" id="1.20.120.1770">
    <property type="match status" value="1"/>
</dbReference>
<feature type="signal peptide" evidence="9">
    <location>
        <begin position="1"/>
        <end position="22"/>
    </location>
</feature>
<dbReference type="PROSITE" id="PS50939">
    <property type="entry name" value="CYTOCHROME_B561"/>
    <property type="match status" value="1"/>
</dbReference>
<evidence type="ECO:0000256" key="9">
    <source>
        <dbReference type="SAM" id="SignalP"/>
    </source>
</evidence>
<dbReference type="PANTHER" id="PTHR23130">
    <property type="entry name" value="CYTOCHROME B561 AND DOMON DOMAIN-CONTAINING PROTEIN"/>
    <property type="match status" value="1"/>
</dbReference>
<evidence type="ECO:0000256" key="5">
    <source>
        <dbReference type="ARBA" id="ARBA00022982"/>
    </source>
</evidence>
<evidence type="ECO:0000256" key="3">
    <source>
        <dbReference type="ARBA" id="ARBA00022692"/>
    </source>
</evidence>
<comment type="subcellular location">
    <subcellularLocation>
        <location evidence="1">Membrane</location>
    </subcellularLocation>
</comment>
<evidence type="ECO:0000256" key="1">
    <source>
        <dbReference type="ARBA" id="ARBA00004370"/>
    </source>
</evidence>
<protein>
    <recommendedName>
        <fullName evidence="14">Cytochrome b561 domain-containing protein</fullName>
    </recommendedName>
</protein>
<accession>A0AAD3HBI0</accession>
<dbReference type="Proteomes" id="UP001054902">
    <property type="component" value="Unassembled WGS sequence"/>
</dbReference>
<keyword evidence="7 8" id="KW-0472">Membrane</keyword>
<gene>
    <name evidence="12" type="ORF">CTEN210_13524</name>
</gene>
<evidence type="ECO:0000259" key="10">
    <source>
        <dbReference type="PROSITE" id="PS50836"/>
    </source>
</evidence>
<comment type="caution">
    <text evidence="12">The sequence shown here is derived from an EMBL/GenBank/DDBJ whole genome shotgun (WGS) entry which is preliminary data.</text>
</comment>
<evidence type="ECO:0000313" key="13">
    <source>
        <dbReference type="Proteomes" id="UP001054902"/>
    </source>
</evidence>
<feature type="domain" description="Cytochrome b561" evidence="11">
    <location>
        <begin position="167"/>
        <end position="404"/>
    </location>
</feature>
<name>A0AAD3HBI0_9STRA</name>
<dbReference type="PROSITE" id="PS50836">
    <property type="entry name" value="DOMON"/>
    <property type="match status" value="1"/>
</dbReference>
<dbReference type="InterPro" id="IPR006593">
    <property type="entry name" value="Cyt_b561/ferric_Rdtase_TM"/>
</dbReference>
<evidence type="ECO:0000256" key="6">
    <source>
        <dbReference type="ARBA" id="ARBA00022989"/>
    </source>
</evidence>
<keyword evidence="4 9" id="KW-0732">Signal</keyword>
<evidence type="ECO:0000256" key="8">
    <source>
        <dbReference type="SAM" id="Phobius"/>
    </source>
</evidence>
<feature type="transmembrane region" description="Helical" evidence="8">
    <location>
        <begin position="203"/>
        <end position="226"/>
    </location>
</feature>
<dbReference type="InterPro" id="IPR045266">
    <property type="entry name" value="DOH_DOMON"/>
</dbReference>
<proteinExistence type="predicted"/>
<keyword evidence="6 8" id="KW-1133">Transmembrane helix</keyword>
<dbReference type="PANTHER" id="PTHR23130:SF171">
    <property type="entry name" value="OS01G0895300 PROTEIN"/>
    <property type="match status" value="1"/>
</dbReference>
<dbReference type="InterPro" id="IPR005018">
    <property type="entry name" value="DOMON_domain"/>
</dbReference>
<dbReference type="AlphaFoldDB" id="A0AAD3HBI0"/>
<keyword evidence="2" id="KW-0813">Transport</keyword>
<feature type="transmembrane region" description="Helical" evidence="8">
    <location>
        <begin position="280"/>
        <end position="297"/>
    </location>
</feature>
<organism evidence="12 13">
    <name type="scientific">Chaetoceros tenuissimus</name>
    <dbReference type="NCBI Taxonomy" id="426638"/>
    <lineage>
        <taxon>Eukaryota</taxon>
        <taxon>Sar</taxon>
        <taxon>Stramenopiles</taxon>
        <taxon>Ochrophyta</taxon>
        <taxon>Bacillariophyta</taxon>
        <taxon>Coscinodiscophyceae</taxon>
        <taxon>Chaetocerotophycidae</taxon>
        <taxon>Chaetocerotales</taxon>
        <taxon>Chaetocerotaceae</taxon>
        <taxon>Chaetoceros</taxon>
    </lineage>
</organism>
<reference evidence="12 13" key="1">
    <citation type="journal article" date="2021" name="Sci. Rep.">
        <title>The genome of the diatom Chaetoceros tenuissimus carries an ancient integrated fragment of an extant virus.</title>
        <authorList>
            <person name="Hongo Y."/>
            <person name="Kimura K."/>
            <person name="Takaki Y."/>
            <person name="Yoshida Y."/>
            <person name="Baba S."/>
            <person name="Kobayashi G."/>
            <person name="Nagasaki K."/>
            <person name="Hano T."/>
            <person name="Tomaru Y."/>
        </authorList>
    </citation>
    <scope>NUCLEOTIDE SEQUENCE [LARGE SCALE GENOMIC DNA]</scope>
    <source>
        <strain evidence="12 13">NIES-3715</strain>
    </source>
</reference>
<keyword evidence="5" id="KW-0249">Electron transport</keyword>
<evidence type="ECO:0000259" key="11">
    <source>
        <dbReference type="PROSITE" id="PS50939"/>
    </source>
</evidence>
<keyword evidence="13" id="KW-1185">Reference proteome</keyword>
<dbReference type="CDD" id="cd08760">
    <property type="entry name" value="Cyt_b561_FRRS1_like"/>
    <property type="match status" value="1"/>
</dbReference>
<dbReference type="EMBL" id="BLLK01000057">
    <property type="protein sequence ID" value="GFH57048.1"/>
    <property type="molecule type" value="Genomic_DNA"/>
</dbReference>
<feature type="domain" description="DOMON" evidence="10">
    <location>
        <begin position="40"/>
        <end position="157"/>
    </location>
</feature>
<feature type="transmembrane region" description="Helical" evidence="8">
    <location>
        <begin position="349"/>
        <end position="369"/>
    </location>
</feature>
<keyword evidence="3 8" id="KW-0812">Transmembrane</keyword>
<feature type="transmembrane region" description="Helical" evidence="8">
    <location>
        <begin position="238"/>
        <end position="260"/>
    </location>
</feature>
<feature type="transmembrane region" description="Helical" evidence="8">
    <location>
        <begin position="381"/>
        <end position="404"/>
    </location>
</feature>
<sequence>MKVPLVSVVKLLLLQLCQVTNAATQICSTDTPFSKVTVQSAPLVTISYKSSETHLHILIESATKSWIGFGYSPSGIMLNTDAVIGLESGVHLYSLPESYMAPMGVTKLGDEFQTLTEKSFTVSDGDVKSTLEFILPLENRNDAIVNNGVSKFIYAIGNDDVTNSFGVHKLRGEVDLTLSPCQAFEEREDIDYSVMNQKRLLKIHGLLAAAAFGVLMPLAIAASIFRKYLRKEMKSKQLWFWIHYSLNVLSFLLVIVLFALAIRARNYSSIGHFSKVHDQLGLAILILVTIQVLAGIFRPSVEQHQSQKVEDEVSVDEFVDHSGRDEHGNKLPYGSNILRRKKWARMHRVGGIFILFMLAYQFYAGIEAYKTLFLVDGKVSFIFYWIWMGLGFAFLLIFISLNIWKAPH</sequence>
<evidence type="ECO:0008006" key="14">
    <source>
        <dbReference type="Google" id="ProtNLM"/>
    </source>
</evidence>
<evidence type="ECO:0000256" key="7">
    <source>
        <dbReference type="ARBA" id="ARBA00023136"/>
    </source>
</evidence>
<dbReference type="GO" id="GO:0016020">
    <property type="term" value="C:membrane"/>
    <property type="evidence" value="ECO:0007669"/>
    <property type="project" value="UniProtKB-SubCell"/>
</dbReference>
<evidence type="ECO:0000256" key="2">
    <source>
        <dbReference type="ARBA" id="ARBA00022448"/>
    </source>
</evidence>
<evidence type="ECO:0000313" key="12">
    <source>
        <dbReference type="EMBL" id="GFH57048.1"/>
    </source>
</evidence>